<evidence type="ECO:0000256" key="7">
    <source>
        <dbReference type="PROSITE-ProRule" id="PRU00108"/>
    </source>
</evidence>
<dbReference type="GO" id="GO:0005634">
    <property type="term" value="C:nucleus"/>
    <property type="evidence" value="ECO:0007669"/>
    <property type="project" value="UniProtKB-SubCell"/>
</dbReference>
<keyword evidence="4 7" id="KW-0238">DNA-binding</keyword>
<dbReference type="InterPro" id="IPR008422">
    <property type="entry name" value="KN_HD"/>
</dbReference>
<dbReference type="Pfam" id="PF05920">
    <property type="entry name" value="Homeobox_KN"/>
    <property type="match status" value="1"/>
</dbReference>
<proteinExistence type="inferred from homology"/>
<evidence type="ECO:0000256" key="5">
    <source>
        <dbReference type="ARBA" id="ARBA00023155"/>
    </source>
</evidence>
<dbReference type="AlphaFoldDB" id="A0A7J5X5U7"/>
<dbReference type="Proteomes" id="UP000518266">
    <property type="component" value="Unassembled WGS sequence"/>
</dbReference>
<dbReference type="InterPro" id="IPR009057">
    <property type="entry name" value="Homeodomain-like_sf"/>
</dbReference>
<accession>A0A7J5X5U7</accession>
<dbReference type="SMART" id="SM00548">
    <property type="entry name" value="IRO"/>
    <property type="match status" value="1"/>
</dbReference>
<feature type="region of interest" description="Disordered" evidence="8">
    <location>
        <begin position="414"/>
        <end position="435"/>
    </location>
</feature>
<comment type="caution">
    <text evidence="10">The sequence shown here is derived from an EMBL/GenBank/DDBJ whole genome shotgun (WGS) entry which is preliminary data.</text>
</comment>
<dbReference type="PANTHER" id="PTHR11211:SF14">
    <property type="entry name" value="IROQUOIS-CLASS HOMEODOMAIN PROTEIN IRX-3"/>
    <property type="match status" value="1"/>
</dbReference>
<evidence type="ECO:0000256" key="4">
    <source>
        <dbReference type="ARBA" id="ARBA00023125"/>
    </source>
</evidence>
<evidence type="ECO:0000256" key="6">
    <source>
        <dbReference type="ARBA" id="ARBA00023242"/>
    </source>
</evidence>
<name>A0A7J5X5U7_DISMA</name>
<dbReference type="InterPro" id="IPR003893">
    <property type="entry name" value="Iroquois_homeo"/>
</dbReference>
<feature type="region of interest" description="Disordered" evidence="8">
    <location>
        <begin position="181"/>
        <end position="300"/>
    </location>
</feature>
<protein>
    <recommendedName>
        <fullName evidence="9">Homeobox domain-containing protein</fullName>
    </recommendedName>
</protein>
<evidence type="ECO:0000256" key="3">
    <source>
        <dbReference type="ARBA" id="ARBA00008446"/>
    </source>
</evidence>
<feature type="DNA-binding region" description="Homeobox" evidence="7">
    <location>
        <begin position="128"/>
        <end position="180"/>
    </location>
</feature>
<dbReference type="CDD" id="cd00086">
    <property type="entry name" value="homeodomain"/>
    <property type="match status" value="1"/>
</dbReference>
<dbReference type="GO" id="GO:0048468">
    <property type="term" value="P:cell development"/>
    <property type="evidence" value="ECO:0007669"/>
    <property type="project" value="TreeGrafter"/>
</dbReference>
<feature type="compositionally biased region" description="Basic and acidic residues" evidence="8">
    <location>
        <begin position="263"/>
        <end position="284"/>
    </location>
</feature>
<reference evidence="10 11" key="1">
    <citation type="submission" date="2020-03" db="EMBL/GenBank/DDBJ databases">
        <title>Dissostichus mawsoni Genome sequencing and assembly.</title>
        <authorList>
            <person name="Park H."/>
        </authorList>
    </citation>
    <scope>NUCLEOTIDE SEQUENCE [LARGE SCALE GENOMIC DNA]</scope>
    <source>
        <strain evidence="10">DM0001</strain>
        <tissue evidence="10">Muscle</tissue>
    </source>
</reference>
<evidence type="ECO:0000259" key="9">
    <source>
        <dbReference type="PROSITE" id="PS50071"/>
    </source>
</evidence>
<comment type="function">
    <text evidence="1">Sequence-specific transcription factor which is part of a developmental regulatory system that provides cells with specific positional identities on the anterior-posterior axis.</text>
</comment>
<keyword evidence="11" id="KW-1185">Reference proteome</keyword>
<keyword evidence="5 7" id="KW-0371">Homeobox</keyword>
<evidence type="ECO:0000256" key="2">
    <source>
        <dbReference type="ARBA" id="ARBA00004123"/>
    </source>
</evidence>
<evidence type="ECO:0000313" key="11">
    <source>
        <dbReference type="Proteomes" id="UP000518266"/>
    </source>
</evidence>
<dbReference type="PANTHER" id="PTHR11211">
    <property type="entry name" value="IROQUOIS-CLASS HOMEODOMAIN PROTEIN IRX"/>
    <property type="match status" value="1"/>
</dbReference>
<dbReference type="InterPro" id="IPR017970">
    <property type="entry name" value="Homeobox_CS"/>
</dbReference>
<dbReference type="GO" id="GO:0000978">
    <property type="term" value="F:RNA polymerase II cis-regulatory region sequence-specific DNA binding"/>
    <property type="evidence" value="ECO:0007669"/>
    <property type="project" value="TreeGrafter"/>
</dbReference>
<evidence type="ECO:0000313" key="10">
    <source>
        <dbReference type="EMBL" id="KAF3832332.1"/>
    </source>
</evidence>
<dbReference type="SUPFAM" id="SSF46689">
    <property type="entry name" value="Homeodomain-like"/>
    <property type="match status" value="1"/>
</dbReference>
<sequence length="435" mass="48317">MQQTFFPFPTTMSFPQLGYQYIRPIYPPERQGISSNARAGTELSPSGALSNVLSSMYGSPFAAAAQGYGAFLPYSNDISIFNQLGAQYELKDSPGVQHPGFAHHHPAFYPYGQYQFGDPSRPKNATRESTSTLKAWLSEHRKNPYPTKGEKIMLAIITKMTLTQVSTWFANARRRLKKENKMTWAPRNRTDEEGNVYGSDHEGEEGDKREDEEEIDLENIDTENIENKDDLDDQDDLHSDMKLDGRSDSEISDGYEDLQGPPDHQRFLKAVGKEGKDVERGSEHFHHHHHHHLDTKASQANGEQLKLNAVSVSSPENIPAPVQKPKIWSLAETATAPDNPRKSPQMNGSHSAGPAGAQTIMAPHRLISSCPVGKIQNWTNRTFSAHQLALLNSNHYLGLANQATATGLALYSSSRQTEDKSHSSETSVTGTCPRH</sequence>
<comment type="subcellular location">
    <subcellularLocation>
        <location evidence="2 7">Nucleus</location>
    </subcellularLocation>
</comment>
<comment type="similarity">
    <text evidence="3">Belongs to the TALE/IRO homeobox family.</text>
</comment>
<dbReference type="InterPro" id="IPR001356">
    <property type="entry name" value="HD"/>
</dbReference>
<feature type="domain" description="Homeobox" evidence="9">
    <location>
        <begin position="126"/>
        <end position="179"/>
    </location>
</feature>
<dbReference type="EMBL" id="JAAKFY010000027">
    <property type="protein sequence ID" value="KAF3832332.1"/>
    <property type="molecule type" value="Genomic_DNA"/>
</dbReference>
<dbReference type="GO" id="GO:0030182">
    <property type="term" value="P:neuron differentiation"/>
    <property type="evidence" value="ECO:0007669"/>
    <property type="project" value="TreeGrafter"/>
</dbReference>
<dbReference type="PROSITE" id="PS50071">
    <property type="entry name" value="HOMEOBOX_2"/>
    <property type="match status" value="1"/>
</dbReference>
<dbReference type="Gene3D" id="1.10.10.60">
    <property type="entry name" value="Homeodomain-like"/>
    <property type="match status" value="1"/>
</dbReference>
<dbReference type="GO" id="GO:0000981">
    <property type="term" value="F:DNA-binding transcription factor activity, RNA polymerase II-specific"/>
    <property type="evidence" value="ECO:0007669"/>
    <property type="project" value="InterPro"/>
</dbReference>
<dbReference type="FunFam" id="1.10.10.60:FF:000003">
    <property type="entry name" value="Iroquois-class homeobox protein IRX"/>
    <property type="match status" value="1"/>
</dbReference>
<feature type="compositionally biased region" description="Basic and acidic residues" evidence="8">
    <location>
        <begin position="236"/>
        <end position="249"/>
    </location>
</feature>
<organism evidence="10 11">
    <name type="scientific">Dissostichus mawsoni</name>
    <name type="common">Antarctic cod</name>
    <dbReference type="NCBI Taxonomy" id="36200"/>
    <lineage>
        <taxon>Eukaryota</taxon>
        <taxon>Metazoa</taxon>
        <taxon>Chordata</taxon>
        <taxon>Craniata</taxon>
        <taxon>Vertebrata</taxon>
        <taxon>Euteleostomi</taxon>
        <taxon>Actinopterygii</taxon>
        <taxon>Neopterygii</taxon>
        <taxon>Teleostei</taxon>
        <taxon>Neoteleostei</taxon>
        <taxon>Acanthomorphata</taxon>
        <taxon>Eupercaria</taxon>
        <taxon>Perciformes</taxon>
        <taxon>Notothenioidei</taxon>
        <taxon>Nototheniidae</taxon>
        <taxon>Dissostichus</taxon>
    </lineage>
</organism>
<feature type="compositionally biased region" description="Polar residues" evidence="8">
    <location>
        <begin position="424"/>
        <end position="435"/>
    </location>
</feature>
<evidence type="ECO:0000256" key="1">
    <source>
        <dbReference type="ARBA" id="ARBA00003263"/>
    </source>
</evidence>
<feature type="compositionally biased region" description="Acidic residues" evidence="8">
    <location>
        <begin position="202"/>
        <end position="235"/>
    </location>
</feature>
<gene>
    <name evidence="10" type="ORF">F7725_025997</name>
</gene>
<dbReference type="SMART" id="SM00389">
    <property type="entry name" value="HOX"/>
    <property type="match status" value="1"/>
</dbReference>
<evidence type="ECO:0000256" key="8">
    <source>
        <dbReference type="SAM" id="MobiDB-lite"/>
    </source>
</evidence>
<feature type="region of interest" description="Disordered" evidence="8">
    <location>
        <begin position="335"/>
        <end position="355"/>
    </location>
</feature>
<keyword evidence="6 7" id="KW-0539">Nucleus</keyword>
<dbReference type="PROSITE" id="PS00027">
    <property type="entry name" value="HOMEOBOX_1"/>
    <property type="match status" value="1"/>
</dbReference>
<dbReference type="OrthoDB" id="5399138at2759"/>